<proteinExistence type="predicted"/>
<organism evidence="5 6">
    <name type="scientific">Sinosporangium siamense</name>
    <dbReference type="NCBI Taxonomy" id="1367973"/>
    <lineage>
        <taxon>Bacteria</taxon>
        <taxon>Bacillati</taxon>
        <taxon>Actinomycetota</taxon>
        <taxon>Actinomycetes</taxon>
        <taxon>Streptosporangiales</taxon>
        <taxon>Streptosporangiaceae</taxon>
        <taxon>Sinosporangium</taxon>
    </lineage>
</organism>
<protein>
    <recommendedName>
        <fullName evidence="4">ABC transporter domain-containing protein</fullName>
    </recommendedName>
</protein>
<dbReference type="EMBL" id="BOOW01000034">
    <property type="protein sequence ID" value="GII95170.1"/>
    <property type="molecule type" value="Genomic_DNA"/>
</dbReference>
<evidence type="ECO:0000313" key="6">
    <source>
        <dbReference type="Proteomes" id="UP000606172"/>
    </source>
</evidence>
<keyword evidence="3" id="KW-0067">ATP-binding</keyword>
<comment type="caution">
    <text evidence="5">The sequence shown here is derived from an EMBL/GenBank/DDBJ whole genome shotgun (WGS) entry which is preliminary data.</text>
</comment>
<dbReference type="InterPro" id="IPR027417">
    <property type="entry name" value="P-loop_NTPase"/>
</dbReference>
<accession>A0A919RJU2</accession>
<sequence length="168" mass="17942">MSTSTGVPLLEAESVDLAYPGGPAVVRDASLVVHAGAAIGIAGESGSGKSTLARALLGELDPVRGAVRVGGRPWRDVKRRDPERLIAQMVYQDPYSALNPLLSPRQAVEEALAVCRGMPRARRRAEARELLGSVGLPERSFDVRPKRLSGGQRQRVVIARALACEPRS</sequence>
<dbReference type="SUPFAM" id="SSF52540">
    <property type="entry name" value="P-loop containing nucleoside triphosphate hydrolases"/>
    <property type="match status" value="1"/>
</dbReference>
<gene>
    <name evidence="5" type="ORF">Ssi02_54010</name>
</gene>
<keyword evidence="1" id="KW-0813">Transport</keyword>
<dbReference type="InterPro" id="IPR050319">
    <property type="entry name" value="ABC_transp_ATP-bind"/>
</dbReference>
<feature type="domain" description="ABC transporter" evidence="4">
    <location>
        <begin position="27"/>
        <end position="167"/>
    </location>
</feature>
<evidence type="ECO:0000256" key="1">
    <source>
        <dbReference type="ARBA" id="ARBA00022448"/>
    </source>
</evidence>
<dbReference type="GO" id="GO:0005524">
    <property type="term" value="F:ATP binding"/>
    <property type="evidence" value="ECO:0007669"/>
    <property type="project" value="UniProtKB-KW"/>
</dbReference>
<dbReference type="AlphaFoldDB" id="A0A919RJU2"/>
<dbReference type="Pfam" id="PF00005">
    <property type="entry name" value="ABC_tran"/>
    <property type="match status" value="1"/>
</dbReference>
<evidence type="ECO:0000256" key="2">
    <source>
        <dbReference type="ARBA" id="ARBA00022741"/>
    </source>
</evidence>
<evidence type="ECO:0000256" key="3">
    <source>
        <dbReference type="ARBA" id="ARBA00022840"/>
    </source>
</evidence>
<reference evidence="5" key="1">
    <citation type="submission" date="2021-01" db="EMBL/GenBank/DDBJ databases">
        <title>Whole genome shotgun sequence of Sinosporangium siamense NBRC 109515.</title>
        <authorList>
            <person name="Komaki H."/>
            <person name="Tamura T."/>
        </authorList>
    </citation>
    <scope>NUCLEOTIDE SEQUENCE</scope>
    <source>
        <strain evidence="5">NBRC 109515</strain>
    </source>
</reference>
<dbReference type="RefSeq" id="WP_204030253.1">
    <property type="nucleotide sequence ID" value="NZ_BOOW01000034.1"/>
</dbReference>
<dbReference type="Gene3D" id="3.40.50.300">
    <property type="entry name" value="P-loop containing nucleotide triphosphate hydrolases"/>
    <property type="match status" value="1"/>
</dbReference>
<keyword evidence="2" id="KW-0547">Nucleotide-binding</keyword>
<name>A0A919RJU2_9ACTN</name>
<evidence type="ECO:0000313" key="5">
    <source>
        <dbReference type="EMBL" id="GII95170.1"/>
    </source>
</evidence>
<dbReference type="InterPro" id="IPR003439">
    <property type="entry name" value="ABC_transporter-like_ATP-bd"/>
</dbReference>
<keyword evidence="6" id="KW-1185">Reference proteome</keyword>
<dbReference type="Proteomes" id="UP000606172">
    <property type="component" value="Unassembled WGS sequence"/>
</dbReference>
<dbReference type="GO" id="GO:0016887">
    <property type="term" value="F:ATP hydrolysis activity"/>
    <property type="evidence" value="ECO:0007669"/>
    <property type="project" value="InterPro"/>
</dbReference>
<dbReference type="PANTHER" id="PTHR43776">
    <property type="entry name" value="TRANSPORT ATP-BINDING PROTEIN"/>
    <property type="match status" value="1"/>
</dbReference>
<evidence type="ECO:0000259" key="4">
    <source>
        <dbReference type="Pfam" id="PF00005"/>
    </source>
</evidence>